<organism evidence="1 2">
    <name type="scientific">Leeia aquatica</name>
    <dbReference type="NCBI Taxonomy" id="2725557"/>
    <lineage>
        <taxon>Bacteria</taxon>
        <taxon>Pseudomonadati</taxon>
        <taxon>Pseudomonadota</taxon>
        <taxon>Betaproteobacteria</taxon>
        <taxon>Neisseriales</taxon>
        <taxon>Leeiaceae</taxon>
        <taxon>Leeia</taxon>
    </lineage>
</organism>
<name>A0A847SEI4_9NEIS</name>
<dbReference type="Proteomes" id="UP000587991">
    <property type="component" value="Unassembled WGS sequence"/>
</dbReference>
<evidence type="ECO:0000313" key="1">
    <source>
        <dbReference type="EMBL" id="NLR74362.1"/>
    </source>
</evidence>
<dbReference type="PROSITE" id="PS51257">
    <property type="entry name" value="PROKAR_LIPOPROTEIN"/>
    <property type="match status" value="1"/>
</dbReference>
<keyword evidence="2" id="KW-1185">Reference proteome</keyword>
<reference evidence="1 2" key="1">
    <citation type="submission" date="2020-04" db="EMBL/GenBank/DDBJ databases">
        <title>Draft genome of Leeia sp. IMCC25680.</title>
        <authorList>
            <person name="Song J."/>
            <person name="Cho J.-C."/>
        </authorList>
    </citation>
    <scope>NUCLEOTIDE SEQUENCE [LARGE SCALE GENOMIC DNA]</scope>
    <source>
        <strain evidence="1 2">IMCC25680</strain>
    </source>
</reference>
<accession>A0A847SEI4</accession>
<evidence type="ECO:0000313" key="2">
    <source>
        <dbReference type="Proteomes" id="UP000587991"/>
    </source>
</evidence>
<dbReference type="EMBL" id="JABAIM010000001">
    <property type="protein sequence ID" value="NLR74362.1"/>
    <property type="molecule type" value="Genomic_DNA"/>
</dbReference>
<evidence type="ECO:0008006" key="3">
    <source>
        <dbReference type="Google" id="ProtNLM"/>
    </source>
</evidence>
<dbReference type="RefSeq" id="WP_168875981.1">
    <property type="nucleotide sequence ID" value="NZ_JABAIM010000001.1"/>
</dbReference>
<gene>
    <name evidence="1" type="ORF">HF682_04235</name>
</gene>
<protein>
    <recommendedName>
        <fullName evidence="3">Lipoprotein</fullName>
    </recommendedName>
</protein>
<sequence length="192" mass="20879">MPSQRTVSILLAFILATVLTACGNISNVRAFNRNYQEPTEGDRAQLRVSVQGGMVRGVPGKDCIDWGVPESGVIAITMGGFADPKRSPIPMPAPSATTKQFRSAGRFEEAEVYIPAGKPMTLDYLSSGGRYQCFVHQSFLPERDANYEALFRLNGSSCEFLVLKISEGPLGVTMQEKVPLSKASLCSVWDVL</sequence>
<dbReference type="AlphaFoldDB" id="A0A847SEI4"/>
<comment type="caution">
    <text evidence="1">The sequence shown here is derived from an EMBL/GenBank/DDBJ whole genome shotgun (WGS) entry which is preliminary data.</text>
</comment>
<proteinExistence type="predicted"/>